<keyword evidence="2" id="KW-1185">Reference proteome</keyword>
<dbReference type="AlphaFoldDB" id="A0A1H1MTY0"/>
<name>A0A1H1MTY0_9ACTN</name>
<dbReference type="Proteomes" id="UP000199092">
    <property type="component" value="Chromosome I"/>
</dbReference>
<sequence length="119" mass="13348">MTMSIAKFTTKVIGDKRRWRQYKARARALPAAHRAAIEGFERYLMVFGTTDADSAAQMFEDLVELFEQSVADGTSVRGLVGEDPLEFAEAFLANYPEGWTSKERQRLTDAVDRAAGDRP</sequence>
<evidence type="ECO:0000313" key="2">
    <source>
        <dbReference type="Proteomes" id="UP000199092"/>
    </source>
</evidence>
<gene>
    <name evidence="1" type="ORF">SAMN04488543_0716</name>
</gene>
<organism evidence="1 2">
    <name type="scientific">Friedmanniella luteola</name>
    <dbReference type="NCBI Taxonomy" id="546871"/>
    <lineage>
        <taxon>Bacteria</taxon>
        <taxon>Bacillati</taxon>
        <taxon>Actinomycetota</taxon>
        <taxon>Actinomycetes</taxon>
        <taxon>Propionibacteriales</taxon>
        <taxon>Nocardioidaceae</taxon>
        <taxon>Friedmanniella</taxon>
    </lineage>
</organism>
<dbReference type="STRING" id="546871.SAMN04488543_0716"/>
<dbReference type="Gene3D" id="1.10.1900.10">
    <property type="entry name" value="c-terminal domain of poly(a) binding protein"/>
    <property type="match status" value="1"/>
</dbReference>
<dbReference type="RefSeq" id="WP_091410233.1">
    <property type="nucleotide sequence ID" value="NZ_LT629749.1"/>
</dbReference>
<dbReference type="Pfam" id="PF06304">
    <property type="entry name" value="DUF1048"/>
    <property type="match status" value="1"/>
</dbReference>
<protein>
    <submittedName>
        <fullName evidence="1">DNA-binding ferritin-like protein (Dps family)</fullName>
    </submittedName>
</protein>
<keyword evidence="1" id="KW-0238">DNA-binding</keyword>
<dbReference type="InterPro" id="IPR008316">
    <property type="entry name" value="UCP029876"/>
</dbReference>
<evidence type="ECO:0000313" key="1">
    <source>
        <dbReference type="EMBL" id="SDR90137.1"/>
    </source>
</evidence>
<dbReference type="GO" id="GO:0003677">
    <property type="term" value="F:DNA binding"/>
    <property type="evidence" value="ECO:0007669"/>
    <property type="project" value="UniProtKB-KW"/>
</dbReference>
<proteinExistence type="predicted"/>
<dbReference type="SUPFAM" id="SSF158560">
    <property type="entry name" value="BH3980-like"/>
    <property type="match status" value="1"/>
</dbReference>
<dbReference type="EMBL" id="LT629749">
    <property type="protein sequence ID" value="SDR90137.1"/>
    <property type="molecule type" value="Genomic_DNA"/>
</dbReference>
<reference evidence="1 2" key="1">
    <citation type="submission" date="2016-10" db="EMBL/GenBank/DDBJ databases">
        <authorList>
            <person name="de Groot N.N."/>
        </authorList>
    </citation>
    <scope>NUCLEOTIDE SEQUENCE [LARGE SCALE GENOMIC DNA]</scope>
    <source>
        <strain evidence="1 2">DSM 21741</strain>
    </source>
</reference>
<dbReference type="OrthoDB" id="8083683at2"/>
<accession>A0A1H1MTY0</accession>